<evidence type="ECO:0000313" key="2">
    <source>
        <dbReference type="Proteomes" id="UP000695022"/>
    </source>
</evidence>
<keyword evidence="2" id="KW-1185">Reference proteome</keyword>
<evidence type="ECO:0000313" key="3">
    <source>
        <dbReference type="RefSeq" id="XP_014680292.1"/>
    </source>
</evidence>
<proteinExistence type="predicted"/>
<sequence>MMIASIQVVGSTLTSSELDEILQALSQNTLRFLCLQDCALEEREFKDLCRAIEEGTSLEHLSLSGAMLQDTDRVSVLTSALRRNASITNLSLNDNALKDAGVLSVVESLELHPQLSCLNLSECQIGDDGIKAISRLLPPCKARP</sequence>
<dbReference type="GeneID" id="106820285"/>
<name>A0ABM1F771_PRICU</name>
<evidence type="ECO:0000256" key="1">
    <source>
        <dbReference type="ARBA" id="ARBA00022737"/>
    </source>
</evidence>
<dbReference type="PANTHER" id="PTHR24111:SF3">
    <property type="entry name" value="LEUCINE-RICH REPEAT-CONTAINING PROTEIN 73"/>
    <property type="match status" value="1"/>
</dbReference>
<feature type="non-terminal residue" evidence="3">
    <location>
        <position position="144"/>
    </location>
</feature>
<dbReference type="SUPFAM" id="SSF52047">
    <property type="entry name" value="RNI-like"/>
    <property type="match status" value="1"/>
</dbReference>
<dbReference type="SMART" id="SM00368">
    <property type="entry name" value="LRR_RI"/>
    <property type="match status" value="3"/>
</dbReference>
<dbReference type="InterPro" id="IPR032675">
    <property type="entry name" value="LRR_dom_sf"/>
</dbReference>
<dbReference type="Proteomes" id="UP000695022">
    <property type="component" value="Unplaced"/>
</dbReference>
<protein>
    <submittedName>
        <fullName evidence="3">Leucine-rich repeat-containing protein 73-like</fullName>
    </submittedName>
</protein>
<accession>A0ABM1F771</accession>
<dbReference type="InterPro" id="IPR052201">
    <property type="entry name" value="LRR-containing_regulator"/>
</dbReference>
<gene>
    <name evidence="3" type="primary">LOC106820285</name>
</gene>
<keyword evidence="1" id="KW-0677">Repeat</keyword>
<dbReference type="InterPro" id="IPR001611">
    <property type="entry name" value="Leu-rich_rpt"/>
</dbReference>
<dbReference type="RefSeq" id="XP_014680292.1">
    <property type="nucleotide sequence ID" value="XM_014824806.1"/>
</dbReference>
<reference evidence="3" key="1">
    <citation type="submission" date="2025-08" db="UniProtKB">
        <authorList>
            <consortium name="RefSeq"/>
        </authorList>
    </citation>
    <scope>IDENTIFICATION</scope>
</reference>
<organism evidence="2 3">
    <name type="scientific">Priapulus caudatus</name>
    <name type="common">Priapulid worm</name>
    <dbReference type="NCBI Taxonomy" id="37621"/>
    <lineage>
        <taxon>Eukaryota</taxon>
        <taxon>Metazoa</taxon>
        <taxon>Ecdysozoa</taxon>
        <taxon>Scalidophora</taxon>
        <taxon>Priapulida</taxon>
        <taxon>Priapulimorpha</taxon>
        <taxon>Priapulimorphida</taxon>
        <taxon>Priapulidae</taxon>
        <taxon>Priapulus</taxon>
    </lineage>
</organism>
<dbReference type="PANTHER" id="PTHR24111">
    <property type="entry name" value="LEUCINE-RICH REPEAT-CONTAINING PROTEIN 34"/>
    <property type="match status" value="1"/>
</dbReference>
<dbReference type="Pfam" id="PF13516">
    <property type="entry name" value="LRR_6"/>
    <property type="match status" value="2"/>
</dbReference>
<dbReference type="Gene3D" id="3.80.10.10">
    <property type="entry name" value="Ribonuclease Inhibitor"/>
    <property type="match status" value="1"/>
</dbReference>